<evidence type="ECO:0000313" key="4">
    <source>
        <dbReference type="Proteomes" id="UP000287188"/>
    </source>
</evidence>
<organism evidence="3 4">
    <name type="scientific">Dictyobacter kobayashii</name>
    <dbReference type="NCBI Taxonomy" id="2014872"/>
    <lineage>
        <taxon>Bacteria</taxon>
        <taxon>Bacillati</taxon>
        <taxon>Chloroflexota</taxon>
        <taxon>Ktedonobacteria</taxon>
        <taxon>Ktedonobacterales</taxon>
        <taxon>Dictyobacteraceae</taxon>
        <taxon>Dictyobacter</taxon>
    </lineage>
</organism>
<dbReference type="PIRSF" id="PIRSF008459">
    <property type="entry name" value="UCP008459"/>
    <property type="match status" value="1"/>
</dbReference>
<gene>
    <name evidence="3" type="ORF">KDK_44940</name>
</gene>
<accession>A0A402ANU0</accession>
<dbReference type="RefSeq" id="WP_126552333.1">
    <property type="nucleotide sequence ID" value="NZ_BIFS01000001.1"/>
</dbReference>
<name>A0A402ANU0_9CHLR</name>
<reference evidence="4" key="1">
    <citation type="submission" date="2018-12" db="EMBL/GenBank/DDBJ databases">
        <title>Tengunoibacter tsumagoiensis gen. nov., sp. nov., Dictyobacter kobayashii sp. nov., D. alpinus sp. nov., and D. joshuensis sp. nov. and description of Dictyobacteraceae fam. nov. within the order Ktedonobacterales isolated from Tengu-no-mugimeshi.</title>
        <authorList>
            <person name="Wang C.M."/>
            <person name="Zheng Y."/>
            <person name="Sakai Y."/>
            <person name="Toyoda A."/>
            <person name="Minakuchi Y."/>
            <person name="Abe K."/>
            <person name="Yokota A."/>
            <person name="Yabe S."/>
        </authorList>
    </citation>
    <scope>NUCLEOTIDE SEQUENCE [LARGE SCALE GENOMIC DNA]</scope>
    <source>
        <strain evidence="4">Uno11</strain>
    </source>
</reference>
<feature type="domain" description="CASTOR ACT" evidence="1">
    <location>
        <begin position="56"/>
        <end position="117"/>
    </location>
</feature>
<evidence type="ECO:0000313" key="3">
    <source>
        <dbReference type="EMBL" id="GCE20694.1"/>
    </source>
</evidence>
<dbReference type="OrthoDB" id="5615858at2"/>
<sequence length="126" mass="13510">MRLVLLPVALAVCRLAAGEPIPIWAMQPTGFFSITSTEDELSLVCQAAAVPQGVRSEKVWRAFKVVGPLDFALVGILASLSHTLAQAGVSIFAISTFDTDYILIKEFQLEQAITALKQAGHQLVTA</sequence>
<dbReference type="InterPro" id="IPR045865">
    <property type="entry name" value="ACT-like_dom_sf"/>
</dbReference>
<protein>
    <submittedName>
        <fullName evidence="3">Amino acid-binding protein</fullName>
    </submittedName>
</protein>
<keyword evidence="4" id="KW-1185">Reference proteome</keyword>
<evidence type="ECO:0000259" key="1">
    <source>
        <dbReference type="Pfam" id="PF13840"/>
    </source>
</evidence>
<comment type="caution">
    <text evidence="3">The sequence shown here is derived from an EMBL/GenBank/DDBJ whole genome shotgun (WGS) entry which is preliminary data.</text>
</comment>
<dbReference type="EMBL" id="BIFS01000001">
    <property type="protein sequence ID" value="GCE20694.1"/>
    <property type="molecule type" value="Genomic_DNA"/>
</dbReference>
<dbReference type="SUPFAM" id="SSF55021">
    <property type="entry name" value="ACT-like"/>
    <property type="match status" value="2"/>
</dbReference>
<dbReference type="InterPro" id="IPR027795">
    <property type="entry name" value="CASTOR_ACT_dom"/>
</dbReference>
<dbReference type="InterPro" id="IPR051719">
    <property type="entry name" value="CASTOR_mTORC1"/>
</dbReference>
<dbReference type="PANTHER" id="PTHR31131">
    <property type="entry name" value="CHROMOSOME 1, WHOLE GENOME SHOTGUN SEQUENCE"/>
    <property type="match status" value="1"/>
</dbReference>
<proteinExistence type="predicted"/>
<feature type="domain" description="A9CJY8-like N-terminal" evidence="2">
    <location>
        <begin position="11"/>
        <end position="52"/>
    </location>
</feature>
<dbReference type="InterPro" id="IPR049447">
    <property type="entry name" value="A9CJY8-like_N"/>
</dbReference>
<dbReference type="Proteomes" id="UP000287188">
    <property type="component" value="Unassembled WGS sequence"/>
</dbReference>
<dbReference type="Gene3D" id="3.30.2130.10">
    <property type="entry name" value="VC0802-like"/>
    <property type="match status" value="1"/>
</dbReference>
<dbReference type="PANTHER" id="PTHR31131:SF6">
    <property type="entry name" value="CASTOR ACT DOMAIN-CONTAINING PROTEIN"/>
    <property type="match status" value="1"/>
</dbReference>
<dbReference type="AlphaFoldDB" id="A0A402ANU0"/>
<dbReference type="Pfam" id="PF21631">
    <property type="entry name" value="A9CJY8-like_N"/>
    <property type="match status" value="1"/>
</dbReference>
<dbReference type="Pfam" id="PF13840">
    <property type="entry name" value="ACT_7"/>
    <property type="match status" value="1"/>
</dbReference>
<dbReference type="InterPro" id="IPR016540">
    <property type="entry name" value="UCP008459"/>
</dbReference>
<evidence type="ECO:0000259" key="2">
    <source>
        <dbReference type="Pfam" id="PF21631"/>
    </source>
</evidence>